<dbReference type="Proteomes" id="UP000013047">
    <property type="component" value="Unassembled WGS sequence"/>
</dbReference>
<feature type="transmembrane region" description="Helical" evidence="1">
    <location>
        <begin position="21"/>
        <end position="40"/>
    </location>
</feature>
<keyword evidence="3" id="KW-1185">Reference proteome</keyword>
<evidence type="ECO:0000256" key="1">
    <source>
        <dbReference type="SAM" id="Phobius"/>
    </source>
</evidence>
<evidence type="ECO:0000313" key="2">
    <source>
        <dbReference type="EMBL" id="ENO98089.1"/>
    </source>
</evidence>
<keyword evidence="1" id="KW-0472">Membrane</keyword>
<sequence>MPLRQDARGAGKVAGAWRVSFWGALAMAMTAGVGALFGAVV</sequence>
<dbReference type="AlphaFoldDB" id="N7A166"/>
<comment type="caution">
    <text evidence="2">The sequence shown here is derived from an EMBL/GenBank/DDBJ whole genome shotgun (WGS) entry which is preliminary data.</text>
</comment>
<keyword evidence="1" id="KW-0812">Transmembrane</keyword>
<organism evidence="2 3">
    <name type="scientific">Thauera phenylacetica B4P</name>
    <dbReference type="NCBI Taxonomy" id="1234382"/>
    <lineage>
        <taxon>Bacteria</taxon>
        <taxon>Pseudomonadati</taxon>
        <taxon>Pseudomonadota</taxon>
        <taxon>Betaproteobacteria</taxon>
        <taxon>Rhodocyclales</taxon>
        <taxon>Zoogloeaceae</taxon>
        <taxon>Thauera</taxon>
    </lineage>
</organism>
<accession>N7A166</accession>
<name>N7A166_9RHOO</name>
<gene>
    <name evidence="2" type="ORF">C667_05557</name>
</gene>
<evidence type="ECO:0000313" key="3">
    <source>
        <dbReference type="Proteomes" id="UP000013047"/>
    </source>
</evidence>
<proteinExistence type="predicted"/>
<keyword evidence="1" id="KW-1133">Transmembrane helix</keyword>
<reference evidence="2 3" key="1">
    <citation type="submission" date="2012-09" db="EMBL/GenBank/DDBJ databases">
        <title>Draft Genome Sequences of 6 Strains from Genus Thauera.</title>
        <authorList>
            <person name="Liu B."/>
            <person name="Shapleigh J.P."/>
            <person name="Frostegard A.H."/>
        </authorList>
    </citation>
    <scope>NUCLEOTIDE SEQUENCE [LARGE SCALE GENOMIC DNA]</scope>
    <source>
        <strain evidence="2 3">B4P</strain>
    </source>
</reference>
<protein>
    <submittedName>
        <fullName evidence="2">Uncharacterized protein</fullName>
    </submittedName>
</protein>
<dbReference type="RefSeq" id="WP_004358193.1">
    <property type="nucleotide sequence ID" value="NZ_AMXF01000022.1"/>
</dbReference>
<dbReference type="EMBL" id="AMXF01000022">
    <property type="protein sequence ID" value="ENO98089.1"/>
    <property type="molecule type" value="Genomic_DNA"/>
</dbReference>